<evidence type="ECO:0000313" key="3">
    <source>
        <dbReference type="Proteomes" id="UP000219689"/>
    </source>
</evidence>
<keyword evidence="3" id="KW-1185">Reference proteome</keyword>
<dbReference type="EMBL" id="NXNI01000002">
    <property type="protein sequence ID" value="PCR88859.1"/>
    <property type="molecule type" value="Genomic_DNA"/>
</dbReference>
<dbReference type="AlphaFoldDB" id="A0A2A5QPY3"/>
<gene>
    <name evidence="2" type="ORF">CP557_20475</name>
</gene>
<keyword evidence="1" id="KW-0812">Transmembrane</keyword>
<accession>A0A2A5QPY3</accession>
<keyword evidence="1" id="KW-0472">Membrane</keyword>
<dbReference type="Proteomes" id="UP000219689">
    <property type="component" value="Unassembled WGS sequence"/>
</dbReference>
<name>A0A2A5QPY3_9EURY</name>
<feature type="transmembrane region" description="Helical" evidence="1">
    <location>
        <begin position="35"/>
        <end position="60"/>
    </location>
</feature>
<protein>
    <submittedName>
        <fullName evidence="2">Uncharacterized protein</fullName>
    </submittedName>
</protein>
<evidence type="ECO:0000313" key="2">
    <source>
        <dbReference type="EMBL" id="PCR88859.1"/>
    </source>
</evidence>
<evidence type="ECO:0000256" key="1">
    <source>
        <dbReference type="SAM" id="Phobius"/>
    </source>
</evidence>
<keyword evidence="1" id="KW-1133">Transmembrane helix</keyword>
<organism evidence="2 3">
    <name type="scientific">Natrinema ejinorense</name>
    <dbReference type="NCBI Taxonomy" id="373386"/>
    <lineage>
        <taxon>Archaea</taxon>
        <taxon>Methanobacteriati</taxon>
        <taxon>Methanobacteriota</taxon>
        <taxon>Stenosarchaea group</taxon>
        <taxon>Halobacteria</taxon>
        <taxon>Halobacteriales</taxon>
        <taxon>Natrialbaceae</taxon>
        <taxon>Natrinema</taxon>
    </lineage>
</organism>
<proteinExistence type="predicted"/>
<sequence length="72" mass="7850">MVSPLWNTVFWILVGLFGLSNLVTAILGTGSGTIFGMAASPTTVILWNAFLALSCFYFAYRSLPDRGERSTE</sequence>
<dbReference type="RefSeq" id="WP_097381876.1">
    <property type="nucleotide sequence ID" value="NZ_NXNI01000002.1"/>
</dbReference>
<comment type="caution">
    <text evidence="2">The sequence shown here is derived from an EMBL/GenBank/DDBJ whole genome shotgun (WGS) entry which is preliminary data.</text>
</comment>
<reference evidence="2 3" key="1">
    <citation type="submission" date="2017-09" db="EMBL/GenBank/DDBJ databases">
        <title>Genome sequences of Natrinema ejinorence JCM 13890T.</title>
        <authorList>
            <person name="Roh S.W."/>
            <person name="Kim Y.B."/>
            <person name="Kim J.Y."/>
        </authorList>
    </citation>
    <scope>NUCLEOTIDE SEQUENCE [LARGE SCALE GENOMIC DNA]</scope>
    <source>
        <strain evidence="2 3">JCM 13890</strain>
    </source>
</reference>